<feature type="region of interest" description="Disordered" evidence="1">
    <location>
        <begin position="109"/>
        <end position="169"/>
    </location>
</feature>
<dbReference type="STRING" id="6216.A0A0R3SXT4"/>
<dbReference type="WBParaSite" id="HDID_0001057301-mRNA-1">
    <property type="protein sequence ID" value="HDID_0001057301-mRNA-1"/>
    <property type="gene ID" value="HDID_0001057301"/>
</dbReference>
<feature type="region of interest" description="Disordered" evidence="1">
    <location>
        <begin position="53"/>
        <end position="78"/>
    </location>
</feature>
<feature type="compositionally biased region" description="Polar residues" evidence="1">
    <location>
        <begin position="129"/>
        <end position="139"/>
    </location>
</feature>
<dbReference type="AlphaFoldDB" id="A0A0R3SXT4"/>
<evidence type="ECO:0000313" key="2">
    <source>
        <dbReference type="WBParaSite" id="HDID_0001057301-mRNA-1"/>
    </source>
</evidence>
<reference evidence="2" key="1">
    <citation type="submission" date="2017-02" db="UniProtKB">
        <authorList>
            <consortium name="WormBaseParasite"/>
        </authorList>
    </citation>
    <scope>IDENTIFICATION</scope>
</reference>
<evidence type="ECO:0000256" key="1">
    <source>
        <dbReference type="SAM" id="MobiDB-lite"/>
    </source>
</evidence>
<protein>
    <submittedName>
        <fullName evidence="2">Cadherin_C domain-containing protein</fullName>
    </submittedName>
</protein>
<sequence>LIIGVVIWRCWRKKAPPQISPDKDIREHVMPYAEKADEVDTCSFDERKLGMPDLPKPLFPAKTRSSAEIPDRTHTTASPIYTTDLTSFGQVLRDQLKTRKTVEVPDYTLDYGYEGGDTSADEEGEDISSPIQEETSSGFNEGGGEPFGDAFDALNRLSGGDDFSGSQRR</sequence>
<proteinExistence type="predicted"/>
<name>A0A0R3SXT4_HYMDI</name>
<organism evidence="2">
    <name type="scientific">Hymenolepis diminuta</name>
    <name type="common">Rat tapeworm</name>
    <dbReference type="NCBI Taxonomy" id="6216"/>
    <lineage>
        <taxon>Eukaryota</taxon>
        <taxon>Metazoa</taxon>
        <taxon>Spiralia</taxon>
        <taxon>Lophotrochozoa</taxon>
        <taxon>Platyhelminthes</taxon>
        <taxon>Cestoda</taxon>
        <taxon>Eucestoda</taxon>
        <taxon>Cyclophyllidea</taxon>
        <taxon>Hymenolepididae</taxon>
        <taxon>Hymenolepis</taxon>
    </lineage>
</organism>
<accession>A0A0R3SXT4</accession>